<proteinExistence type="predicted"/>
<sequence>MTPSVARFATTVASVALTAHVVATVLQNTPDSYNLDLRRYVAGWTIPGWRFFAPNPGVHNVHLLARTRGTESSDRPGDWRDVTPPTHHSMLNVLFNPRSRGPKALFDAMQQLSVMQSNYSAMEWMVTSLPYRLVTDATRGFLQTEDATQFQFLLMNYYPAAQPGRRMLPVLVSMWMPLHLAPESST</sequence>
<evidence type="ECO:0000313" key="2">
    <source>
        <dbReference type="Proteomes" id="UP000198891"/>
    </source>
</evidence>
<organism evidence="1 2">
    <name type="scientific">Herbiconiux ginsengi</name>
    <dbReference type="NCBI Taxonomy" id="381665"/>
    <lineage>
        <taxon>Bacteria</taxon>
        <taxon>Bacillati</taxon>
        <taxon>Actinomycetota</taxon>
        <taxon>Actinomycetes</taxon>
        <taxon>Micrococcales</taxon>
        <taxon>Microbacteriaceae</taxon>
        <taxon>Herbiconiux</taxon>
    </lineage>
</organism>
<protein>
    <submittedName>
        <fullName evidence="1">Uncharacterized protein</fullName>
    </submittedName>
</protein>
<dbReference type="STRING" id="381665.SAMN05216554_4639"/>
<dbReference type="EMBL" id="FNPZ01000009">
    <property type="protein sequence ID" value="SDZ55834.1"/>
    <property type="molecule type" value="Genomic_DNA"/>
</dbReference>
<accession>A0A1H3TZZ2</accession>
<keyword evidence="2" id="KW-1185">Reference proteome</keyword>
<reference evidence="1 2" key="1">
    <citation type="submission" date="2016-10" db="EMBL/GenBank/DDBJ databases">
        <authorList>
            <person name="de Groot N.N."/>
        </authorList>
    </citation>
    <scope>NUCLEOTIDE SEQUENCE [LARGE SCALE GENOMIC DNA]</scope>
    <source>
        <strain evidence="1 2">CGMCC 4.3491</strain>
    </source>
</reference>
<evidence type="ECO:0000313" key="1">
    <source>
        <dbReference type="EMBL" id="SDZ55834.1"/>
    </source>
</evidence>
<dbReference type="Proteomes" id="UP000198891">
    <property type="component" value="Unassembled WGS sequence"/>
</dbReference>
<name>A0A1H3TZZ2_9MICO</name>
<dbReference type="AlphaFoldDB" id="A0A1H3TZZ2"/>
<gene>
    <name evidence="1" type="ORF">SAMN05216554_4639</name>
</gene>
<dbReference type="OrthoDB" id="8565707at2"/>